<organism evidence="1 2">
    <name type="scientific">Emiliania huxleyi (strain CCMP1516)</name>
    <dbReference type="NCBI Taxonomy" id="280463"/>
    <lineage>
        <taxon>Eukaryota</taxon>
        <taxon>Haptista</taxon>
        <taxon>Haptophyta</taxon>
        <taxon>Prymnesiophyceae</taxon>
        <taxon>Isochrysidales</taxon>
        <taxon>Noelaerhabdaceae</taxon>
        <taxon>Emiliania</taxon>
    </lineage>
</organism>
<dbReference type="KEGG" id="ehx:EMIHUDRAFT_318025"/>
<dbReference type="RefSeq" id="XP_005759129.1">
    <property type="nucleotide sequence ID" value="XM_005759072.1"/>
</dbReference>
<dbReference type="PaxDb" id="2903-EOD06700"/>
<sequence length="128" mass="12800">MNVAGDTKEGLLKCVLLRDAAGGWKRPEPNTAGQFCDRSLAKCAGSIKLCGACGANHGALEVVVGPQGSPLAYLAVCKPGLGLVTSQALGPVAGFSVDSAGNILGVDGGEVQYPPPPKCCCAFDSLGP</sequence>
<evidence type="ECO:0000313" key="2">
    <source>
        <dbReference type="Proteomes" id="UP000013827"/>
    </source>
</evidence>
<accession>A0A0D3I615</accession>
<reference evidence="2" key="1">
    <citation type="journal article" date="2013" name="Nature">
        <title>Pan genome of the phytoplankton Emiliania underpins its global distribution.</title>
        <authorList>
            <person name="Read B.A."/>
            <person name="Kegel J."/>
            <person name="Klute M.J."/>
            <person name="Kuo A."/>
            <person name="Lefebvre S.C."/>
            <person name="Maumus F."/>
            <person name="Mayer C."/>
            <person name="Miller J."/>
            <person name="Monier A."/>
            <person name="Salamov A."/>
            <person name="Young J."/>
            <person name="Aguilar M."/>
            <person name="Claverie J.M."/>
            <person name="Frickenhaus S."/>
            <person name="Gonzalez K."/>
            <person name="Herman E.K."/>
            <person name="Lin Y.C."/>
            <person name="Napier J."/>
            <person name="Ogata H."/>
            <person name="Sarno A.F."/>
            <person name="Shmutz J."/>
            <person name="Schroeder D."/>
            <person name="de Vargas C."/>
            <person name="Verret F."/>
            <person name="von Dassow P."/>
            <person name="Valentin K."/>
            <person name="Van de Peer Y."/>
            <person name="Wheeler G."/>
            <person name="Dacks J.B."/>
            <person name="Delwiche C.F."/>
            <person name="Dyhrman S.T."/>
            <person name="Glockner G."/>
            <person name="John U."/>
            <person name="Richards T."/>
            <person name="Worden A.Z."/>
            <person name="Zhang X."/>
            <person name="Grigoriev I.V."/>
            <person name="Allen A.E."/>
            <person name="Bidle K."/>
            <person name="Borodovsky M."/>
            <person name="Bowler C."/>
            <person name="Brownlee C."/>
            <person name="Cock J.M."/>
            <person name="Elias M."/>
            <person name="Gladyshev V.N."/>
            <person name="Groth M."/>
            <person name="Guda C."/>
            <person name="Hadaegh A."/>
            <person name="Iglesias-Rodriguez M.D."/>
            <person name="Jenkins J."/>
            <person name="Jones B.M."/>
            <person name="Lawson T."/>
            <person name="Leese F."/>
            <person name="Lindquist E."/>
            <person name="Lobanov A."/>
            <person name="Lomsadze A."/>
            <person name="Malik S.B."/>
            <person name="Marsh M.E."/>
            <person name="Mackinder L."/>
            <person name="Mock T."/>
            <person name="Mueller-Roeber B."/>
            <person name="Pagarete A."/>
            <person name="Parker M."/>
            <person name="Probert I."/>
            <person name="Quesneville H."/>
            <person name="Raines C."/>
            <person name="Rensing S.A."/>
            <person name="Riano-Pachon D.M."/>
            <person name="Richier S."/>
            <person name="Rokitta S."/>
            <person name="Shiraiwa Y."/>
            <person name="Soanes D.M."/>
            <person name="van der Giezen M."/>
            <person name="Wahlund T.M."/>
            <person name="Williams B."/>
            <person name="Wilson W."/>
            <person name="Wolfe G."/>
            <person name="Wurch L.L."/>
        </authorList>
    </citation>
    <scope>NUCLEOTIDE SEQUENCE</scope>
</reference>
<dbReference type="GeneID" id="17252851"/>
<evidence type="ECO:0000313" key="1">
    <source>
        <dbReference type="EnsemblProtists" id="EOD06700"/>
    </source>
</evidence>
<dbReference type="EnsemblProtists" id="EOD06700">
    <property type="protein sequence ID" value="EOD06700"/>
    <property type="gene ID" value="EMIHUDRAFT_318025"/>
</dbReference>
<proteinExistence type="predicted"/>
<dbReference type="Proteomes" id="UP000013827">
    <property type="component" value="Unassembled WGS sequence"/>
</dbReference>
<dbReference type="HOGENOM" id="CLU_1963731_0_0_1"/>
<protein>
    <submittedName>
        <fullName evidence="1">Uncharacterized protein</fullName>
    </submittedName>
</protein>
<keyword evidence="2" id="KW-1185">Reference proteome</keyword>
<dbReference type="AlphaFoldDB" id="A0A0D3I615"/>
<reference evidence="1" key="2">
    <citation type="submission" date="2024-10" db="UniProtKB">
        <authorList>
            <consortium name="EnsemblProtists"/>
        </authorList>
    </citation>
    <scope>IDENTIFICATION</scope>
</reference>
<name>A0A0D3I615_EMIH1</name>